<feature type="domain" description="AMP-dependent synthetase/ligase" evidence="5">
    <location>
        <begin position="17"/>
        <end position="382"/>
    </location>
</feature>
<dbReference type="PROSITE" id="PS00455">
    <property type="entry name" value="AMP_BINDING"/>
    <property type="match status" value="1"/>
</dbReference>
<dbReference type="PANTHER" id="PTHR43107:SF15">
    <property type="entry name" value="FATTY ACID TRANSPORT PROTEIN 3, ISOFORM A"/>
    <property type="match status" value="1"/>
</dbReference>
<accession>A0A5B0X3K1</accession>
<evidence type="ECO:0000256" key="4">
    <source>
        <dbReference type="ARBA" id="ARBA00022840"/>
    </source>
</evidence>
<evidence type="ECO:0000256" key="1">
    <source>
        <dbReference type="ARBA" id="ARBA00006432"/>
    </source>
</evidence>
<gene>
    <name evidence="7" type="ORF">F0M18_04920</name>
</gene>
<evidence type="ECO:0000313" key="7">
    <source>
        <dbReference type="EMBL" id="KAA1193188.1"/>
    </source>
</evidence>
<reference evidence="7 8" key="1">
    <citation type="submission" date="2019-09" db="EMBL/GenBank/DDBJ databases">
        <authorList>
            <person name="Chen X.-Y."/>
        </authorList>
    </citation>
    <scope>NUCLEOTIDE SEQUENCE [LARGE SCALE GENOMIC DNA]</scope>
    <source>
        <strain evidence="7 8">NY5</strain>
    </source>
</reference>
<organism evidence="7 8">
    <name type="scientific">Pseudohalioglobus sediminis</name>
    <dbReference type="NCBI Taxonomy" id="2606449"/>
    <lineage>
        <taxon>Bacteria</taxon>
        <taxon>Pseudomonadati</taxon>
        <taxon>Pseudomonadota</taxon>
        <taxon>Gammaproteobacteria</taxon>
        <taxon>Cellvibrionales</taxon>
        <taxon>Halieaceae</taxon>
        <taxon>Pseudohalioglobus</taxon>
    </lineage>
</organism>
<dbReference type="Gene3D" id="3.30.300.30">
    <property type="match status" value="1"/>
</dbReference>
<dbReference type="SUPFAM" id="SSF56801">
    <property type="entry name" value="Acetyl-CoA synthetase-like"/>
    <property type="match status" value="1"/>
</dbReference>
<dbReference type="GO" id="GO:0005886">
    <property type="term" value="C:plasma membrane"/>
    <property type="evidence" value="ECO:0007669"/>
    <property type="project" value="TreeGrafter"/>
</dbReference>
<dbReference type="Pfam" id="PF00501">
    <property type="entry name" value="AMP-binding"/>
    <property type="match status" value="1"/>
</dbReference>
<evidence type="ECO:0000256" key="3">
    <source>
        <dbReference type="ARBA" id="ARBA00022741"/>
    </source>
</evidence>
<dbReference type="InterPro" id="IPR020845">
    <property type="entry name" value="AMP-binding_CS"/>
</dbReference>
<dbReference type="AlphaFoldDB" id="A0A5B0X3K1"/>
<keyword evidence="4" id="KW-0067">ATP-binding</keyword>
<evidence type="ECO:0000313" key="8">
    <source>
        <dbReference type="Proteomes" id="UP000323708"/>
    </source>
</evidence>
<dbReference type="Gene3D" id="3.40.50.12780">
    <property type="entry name" value="N-terminal domain of ligase-like"/>
    <property type="match status" value="1"/>
</dbReference>
<feature type="domain" description="AMP-binding enzyme C-terminal" evidence="6">
    <location>
        <begin position="433"/>
        <end position="510"/>
    </location>
</feature>
<evidence type="ECO:0000259" key="5">
    <source>
        <dbReference type="Pfam" id="PF00501"/>
    </source>
</evidence>
<sequence length="537" mass="59618">MKLDLTHPQERLLGKILDRHAEQSADTRFLVTDDTSISFADAAELTNRLAAGLLEHGIGPGDRVVLFLGNCPEMVLLTLAANKIGAVWVPINTDFRGDWLLDAVSRSRPAMIVTESRLAPRLAEIEQQLPAAQRFMLEDDAVAALAGAIPYSQLVHDTPLVPDYSKQDYGDTSAILWTSGTTGRSKGVMQSHNNWIRAIVDGAARMYDSAPDDVCYCPLPLYNSGAWITCVYRALIEGIPVVLEDKFSVSTFWERINHFGATQIFAIGAMGSFLMNAPESAEDRNNTLRTALIVPMAPDLWQAFEQRFDVRLLTSGLGMSECLLIMNQLECPPGTLSYALGRPPADLDVALCDDNGKPVADGEAGEMCLREKAPHVLFKGYFDDNEATVAAFREEWFLTGDMARYDPESGVYFFCDRKKDAVRFAGRNISTLEVESVVRRHPEVADVAAYGIPAKEIESEDELKLSVVRKPGSELTAEALCEFINSHAPYFFVPRYLDFVANLPYTPTQKVQKYRLREQGNSDATWDLRASGFKVRR</sequence>
<proteinExistence type="inferred from homology"/>
<comment type="caution">
    <text evidence="7">The sequence shown here is derived from an EMBL/GenBank/DDBJ whole genome shotgun (WGS) entry which is preliminary data.</text>
</comment>
<dbReference type="Proteomes" id="UP000323708">
    <property type="component" value="Unassembled WGS sequence"/>
</dbReference>
<evidence type="ECO:0000259" key="6">
    <source>
        <dbReference type="Pfam" id="PF13193"/>
    </source>
</evidence>
<evidence type="ECO:0000256" key="2">
    <source>
        <dbReference type="ARBA" id="ARBA00022598"/>
    </source>
</evidence>
<dbReference type="GO" id="GO:0044539">
    <property type="term" value="P:long-chain fatty acid import into cell"/>
    <property type="evidence" value="ECO:0007669"/>
    <property type="project" value="TreeGrafter"/>
</dbReference>
<dbReference type="PANTHER" id="PTHR43107">
    <property type="entry name" value="LONG-CHAIN FATTY ACID TRANSPORT PROTEIN"/>
    <property type="match status" value="1"/>
</dbReference>
<name>A0A5B0X3K1_9GAMM</name>
<dbReference type="InterPro" id="IPR045851">
    <property type="entry name" value="AMP-bd_C_sf"/>
</dbReference>
<dbReference type="InterPro" id="IPR025110">
    <property type="entry name" value="AMP-bd_C"/>
</dbReference>
<comment type="similarity">
    <text evidence="1">Belongs to the ATP-dependent AMP-binding enzyme family.</text>
</comment>
<dbReference type="InterPro" id="IPR042099">
    <property type="entry name" value="ANL_N_sf"/>
</dbReference>
<keyword evidence="2 7" id="KW-0436">Ligase</keyword>
<keyword evidence="8" id="KW-1185">Reference proteome</keyword>
<dbReference type="GO" id="GO:0005524">
    <property type="term" value="F:ATP binding"/>
    <property type="evidence" value="ECO:0007669"/>
    <property type="project" value="UniProtKB-KW"/>
</dbReference>
<dbReference type="EMBL" id="VTUX01000002">
    <property type="protein sequence ID" value="KAA1193188.1"/>
    <property type="molecule type" value="Genomic_DNA"/>
</dbReference>
<dbReference type="GO" id="GO:0004467">
    <property type="term" value="F:long-chain fatty acid-CoA ligase activity"/>
    <property type="evidence" value="ECO:0007669"/>
    <property type="project" value="TreeGrafter"/>
</dbReference>
<protein>
    <submittedName>
        <fullName evidence="7">ATP-dependent acyl-CoA ligase</fullName>
    </submittedName>
</protein>
<dbReference type="InterPro" id="IPR000873">
    <property type="entry name" value="AMP-dep_synth/lig_dom"/>
</dbReference>
<dbReference type="RefSeq" id="WP_149610295.1">
    <property type="nucleotide sequence ID" value="NZ_VTUX01000002.1"/>
</dbReference>
<dbReference type="GO" id="GO:0005324">
    <property type="term" value="F:long-chain fatty acid transmembrane transporter activity"/>
    <property type="evidence" value="ECO:0007669"/>
    <property type="project" value="TreeGrafter"/>
</dbReference>
<dbReference type="Pfam" id="PF13193">
    <property type="entry name" value="AMP-binding_C"/>
    <property type="match status" value="1"/>
</dbReference>
<keyword evidence="3" id="KW-0547">Nucleotide-binding</keyword>